<dbReference type="AlphaFoldDB" id="A0A7X2IKI5"/>
<dbReference type="SUPFAM" id="SSF53335">
    <property type="entry name" value="S-adenosyl-L-methionine-dependent methyltransferases"/>
    <property type="match status" value="1"/>
</dbReference>
<gene>
    <name evidence="1" type="ORF">GJ700_06650</name>
</gene>
<reference evidence="1 2" key="1">
    <citation type="submission" date="2019-11" db="EMBL/GenBank/DDBJ databases">
        <title>Novel species isolated from a subtropical stream in China.</title>
        <authorList>
            <person name="Lu H."/>
        </authorList>
    </citation>
    <scope>NUCLEOTIDE SEQUENCE [LARGE SCALE GENOMIC DNA]</scope>
    <source>
        <strain evidence="1 2">FT92W</strain>
    </source>
</reference>
<dbReference type="Gene3D" id="3.40.50.150">
    <property type="entry name" value="Vaccinia Virus protein VP39"/>
    <property type="match status" value="1"/>
</dbReference>
<dbReference type="GO" id="GO:0008168">
    <property type="term" value="F:methyltransferase activity"/>
    <property type="evidence" value="ECO:0007669"/>
    <property type="project" value="UniProtKB-KW"/>
</dbReference>
<organism evidence="1 2">
    <name type="scientific">Pseudoduganella rivuli</name>
    <dbReference type="NCBI Taxonomy" id="2666085"/>
    <lineage>
        <taxon>Bacteria</taxon>
        <taxon>Pseudomonadati</taxon>
        <taxon>Pseudomonadota</taxon>
        <taxon>Betaproteobacteria</taxon>
        <taxon>Burkholderiales</taxon>
        <taxon>Oxalobacteraceae</taxon>
        <taxon>Telluria group</taxon>
        <taxon>Pseudoduganella</taxon>
    </lineage>
</organism>
<dbReference type="Proteomes" id="UP000446768">
    <property type="component" value="Unassembled WGS sequence"/>
</dbReference>
<keyword evidence="1" id="KW-0489">Methyltransferase</keyword>
<accession>A0A7X2IKI5</accession>
<keyword evidence="1" id="KW-0808">Transferase</keyword>
<comment type="caution">
    <text evidence="1">The sequence shown here is derived from an EMBL/GenBank/DDBJ whole genome shotgun (WGS) entry which is preliminary data.</text>
</comment>
<name>A0A7X2IKI5_9BURK</name>
<dbReference type="InterPro" id="IPR029063">
    <property type="entry name" value="SAM-dependent_MTases_sf"/>
</dbReference>
<proteinExistence type="predicted"/>
<evidence type="ECO:0000313" key="2">
    <source>
        <dbReference type="Proteomes" id="UP000446768"/>
    </source>
</evidence>
<sequence>MAEKIDFDKLNFEKFRELALNDDLSAHEKVGFPNSYREDKEPLIFADMVKKLTSLEGKGKTILEIGPGCSRLPAMLADLCQERQHEVLFVDSTEMLALLPDGPHIKKIPGRYPQVPSLFESYTGKVDVIIAYSVIQYVFAEGNLWDFMDQSMNLLRDGGEIFFGDVPNITMRKRFFSSAAGIACHQAYTGTDQLPTVVFNQLEPGQMDDTVVLSMLARARSQGFHAWVLPQSLDLPMGNRREDILIRKP</sequence>
<evidence type="ECO:0000313" key="1">
    <source>
        <dbReference type="EMBL" id="MRV71398.1"/>
    </source>
</evidence>
<dbReference type="RefSeq" id="WP_154371859.1">
    <property type="nucleotide sequence ID" value="NZ_WKJJ01000003.1"/>
</dbReference>
<dbReference type="GO" id="GO:0032259">
    <property type="term" value="P:methylation"/>
    <property type="evidence" value="ECO:0007669"/>
    <property type="project" value="UniProtKB-KW"/>
</dbReference>
<keyword evidence="2" id="KW-1185">Reference proteome</keyword>
<dbReference type="EMBL" id="WKJJ01000003">
    <property type="protein sequence ID" value="MRV71398.1"/>
    <property type="molecule type" value="Genomic_DNA"/>
</dbReference>
<protein>
    <submittedName>
        <fullName evidence="1">SAM-dependent methyltransferase</fullName>
    </submittedName>
</protein>